<dbReference type="KEGG" id="lack:FLP15_06705"/>
<keyword evidence="5" id="KW-1185">Reference proteome</keyword>
<dbReference type="OrthoDB" id="9805159at2"/>
<dbReference type="InterPro" id="IPR006047">
    <property type="entry name" value="GH13_cat_dom"/>
</dbReference>
<keyword evidence="2" id="KW-0326">Glycosidase</keyword>
<dbReference type="InterPro" id="IPR017853">
    <property type="entry name" value="GH"/>
</dbReference>
<dbReference type="AlphaFoldDB" id="A0A514Z8I3"/>
<keyword evidence="2" id="KW-0378">Hydrolase</keyword>
<dbReference type="Proteomes" id="UP000315128">
    <property type="component" value="Chromosome"/>
</dbReference>
<evidence type="ECO:0000256" key="2">
    <source>
        <dbReference type="ARBA" id="ARBA00023295"/>
    </source>
</evidence>
<dbReference type="Gene3D" id="3.90.400.10">
    <property type="entry name" value="Oligo-1,6-glucosidase, Domain 2"/>
    <property type="match status" value="1"/>
</dbReference>
<accession>A0A514Z8I3</accession>
<name>A0A514Z8I3_9LACT</name>
<reference evidence="4 5" key="1">
    <citation type="submission" date="2019-07" db="EMBL/GenBank/DDBJ databases">
        <title>Genome sequencing of KACC 19320.</title>
        <authorList>
            <person name="Heo J."/>
            <person name="Kim S.-J."/>
            <person name="Kim J.-S."/>
            <person name="Hong S.-B."/>
            <person name="Kwon S.-W."/>
        </authorList>
    </citation>
    <scope>NUCLEOTIDE SEQUENCE [LARGE SCALE GENOMIC DNA]</scope>
    <source>
        <strain evidence="4 5">KACC 19320</strain>
    </source>
</reference>
<dbReference type="SMART" id="SM00642">
    <property type="entry name" value="Aamy"/>
    <property type="match status" value="1"/>
</dbReference>
<dbReference type="Pfam" id="PF00128">
    <property type="entry name" value="Alpha-amylase"/>
    <property type="match status" value="1"/>
</dbReference>
<dbReference type="GO" id="GO:0009313">
    <property type="term" value="P:oligosaccharide catabolic process"/>
    <property type="evidence" value="ECO:0007669"/>
    <property type="project" value="TreeGrafter"/>
</dbReference>
<dbReference type="PANTHER" id="PTHR10357:SF179">
    <property type="entry name" value="NEUTRAL AND BASIC AMINO ACID TRANSPORT PROTEIN RBAT"/>
    <property type="match status" value="1"/>
</dbReference>
<evidence type="ECO:0000259" key="3">
    <source>
        <dbReference type="SMART" id="SM00642"/>
    </source>
</evidence>
<evidence type="ECO:0000313" key="5">
    <source>
        <dbReference type="Proteomes" id="UP000315128"/>
    </source>
</evidence>
<proteinExistence type="inferred from homology"/>
<sequence length="598" mass="68087">MWWKNSVFYEIYLASFYDSNDDGIGDIQGVIDKIPYLNTLGITGIWLTPFYPSPKVDNGYDVSDYCDVASEYGTIKDLKELLDKAHQSGIKVIADLVINHTSTEHTWFKDISKKEWYIWRQLPNNWESFFGGSAWEFDERFKEYYYHSFSKEQADLNWANPKVKCAIWEVIDFWIDLGIDGFRLDVINNLSTSNEFFDNPINEEGQQVHLYDVNQQGITEVIKELKKHIFEKGRELFTVGEISSSSLEIIESYSDSMLLDVTFNFNFGSLEEFSVEKIFCELLAMKKVYDDGRRPTFFFNSHDMSRSWNRLASENLERYRQLAVLTLINAGVSFLFQGEELGIGDYLPGEVSDIRDIQAINKYNETKDIVAANEVNRDRSRGMIPWESLTKQVPAIYAVHPPQVSIRSKLLKQQGEMVRYGATCFARRSANANGLRNFVAPLSVCLAAKATRAKGKAPSRSGNSPTSLGGGISSTKLCFRSTNPVGEKGAPTDEVITSKSDAWIGQGKKNKKSKEIFDFYKQLIQLKKDYLNGESTFDKISCSGEVLQYKMGNLIVLLNFGVESYYFPIAEEKIVLKYNYENFQLLGGGIVIGKEKDV</sequence>
<feature type="domain" description="Glycosyl hydrolase family 13 catalytic" evidence="3">
    <location>
        <begin position="10"/>
        <end position="381"/>
    </location>
</feature>
<comment type="similarity">
    <text evidence="1">Belongs to the glycosyl hydrolase 13 family.</text>
</comment>
<dbReference type="GO" id="GO:0004556">
    <property type="term" value="F:alpha-amylase activity"/>
    <property type="evidence" value="ECO:0007669"/>
    <property type="project" value="TreeGrafter"/>
</dbReference>
<evidence type="ECO:0000256" key="1">
    <source>
        <dbReference type="ARBA" id="ARBA00008061"/>
    </source>
</evidence>
<dbReference type="SUPFAM" id="SSF51445">
    <property type="entry name" value="(Trans)glycosidases"/>
    <property type="match status" value="1"/>
</dbReference>
<dbReference type="PANTHER" id="PTHR10357">
    <property type="entry name" value="ALPHA-AMYLASE FAMILY MEMBER"/>
    <property type="match status" value="1"/>
</dbReference>
<protein>
    <recommendedName>
        <fullName evidence="3">Glycosyl hydrolase family 13 catalytic domain-containing protein</fullName>
    </recommendedName>
</protein>
<organism evidence="4 5">
    <name type="scientific">Lactococcus protaetiae</name>
    <dbReference type="NCBI Taxonomy" id="2592653"/>
    <lineage>
        <taxon>Bacteria</taxon>
        <taxon>Bacillati</taxon>
        <taxon>Bacillota</taxon>
        <taxon>Bacilli</taxon>
        <taxon>Lactobacillales</taxon>
        <taxon>Streptococcaceae</taxon>
        <taxon>Lactococcus</taxon>
    </lineage>
</organism>
<dbReference type="RefSeq" id="WP_142766475.1">
    <property type="nucleotide sequence ID" value="NZ_CP041356.1"/>
</dbReference>
<dbReference type="InterPro" id="IPR045857">
    <property type="entry name" value="O16G_dom_2"/>
</dbReference>
<gene>
    <name evidence="4" type="ORF">FLP15_06705</name>
</gene>
<dbReference type="EMBL" id="CP041356">
    <property type="protein sequence ID" value="QDK70900.1"/>
    <property type="molecule type" value="Genomic_DNA"/>
</dbReference>
<evidence type="ECO:0000313" key="4">
    <source>
        <dbReference type="EMBL" id="QDK70900.1"/>
    </source>
</evidence>
<dbReference type="Gene3D" id="3.20.20.80">
    <property type="entry name" value="Glycosidases"/>
    <property type="match status" value="1"/>
</dbReference>